<comment type="caution">
    <text evidence="10">The sequence shown here is derived from an EMBL/GenBank/DDBJ whole genome shotgun (WGS) entry which is preliminary data.</text>
</comment>
<dbReference type="Pfam" id="PF17838">
    <property type="entry name" value="PH_16"/>
    <property type="match status" value="1"/>
</dbReference>
<feature type="region of interest" description="Disordered" evidence="7">
    <location>
        <begin position="158"/>
        <end position="183"/>
    </location>
</feature>
<reference evidence="10" key="1">
    <citation type="submission" date="2020-09" db="EMBL/GenBank/DDBJ databases">
        <authorList>
            <person name="Kikuchi T."/>
        </authorList>
    </citation>
    <scope>NUCLEOTIDE SEQUENCE</scope>
    <source>
        <strain evidence="10">SH1</strain>
    </source>
</reference>
<dbReference type="PROSITE" id="PS50010">
    <property type="entry name" value="DH_2"/>
    <property type="match status" value="1"/>
</dbReference>
<evidence type="ECO:0000259" key="9">
    <source>
        <dbReference type="PROSITE" id="PS50010"/>
    </source>
</evidence>
<dbReference type="SMART" id="SM00233">
    <property type="entry name" value="PH"/>
    <property type="match status" value="1"/>
</dbReference>
<feature type="region of interest" description="Disordered" evidence="7">
    <location>
        <begin position="804"/>
        <end position="850"/>
    </location>
</feature>
<dbReference type="InterPro" id="IPR041020">
    <property type="entry name" value="PH_16"/>
</dbReference>
<dbReference type="PROSITE" id="PS50003">
    <property type="entry name" value="PH_DOMAIN"/>
    <property type="match status" value="1"/>
</dbReference>
<dbReference type="Gene3D" id="2.30.29.30">
    <property type="entry name" value="Pleckstrin-homology domain (PH domain)/Phosphotyrosine-binding domain (PTB)"/>
    <property type="match status" value="1"/>
</dbReference>
<dbReference type="Proteomes" id="UP000783686">
    <property type="component" value="Unassembled WGS sequence"/>
</dbReference>
<dbReference type="SUPFAM" id="SSF50729">
    <property type="entry name" value="PH domain-like"/>
    <property type="match status" value="1"/>
</dbReference>
<dbReference type="PANTHER" id="PTHR13944">
    <property type="entry name" value="AGAP007712-PA"/>
    <property type="match status" value="1"/>
</dbReference>
<name>A0A811JSM8_9BILA</name>
<dbReference type="PANTHER" id="PTHR13944:SF21">
    <property type="entry name" value="CYSTS, ISOFORM C"/>
    <property type="match status" value="1"/>
</dbReference>
<feature type="compositionally biased region" description="Basic residues" evidence="7">
    <location>
        <begin position="249"/>
        <end position="258"/>
    </location>
</feature>
<dbReference type="Pfam" id="PF00621">
    <property type="entry name" value="RhoGEF"/>
    <property type="match status" value="1"/>
</dbReference>
<feature type="compositionally biased region" description="Polar residues" evidence="7">
    <location>
        <begin position="85"/>
        <end position="97"/>
    </location>
</feature>
<evidence type="ECO:0000256" key="7">
    <source>
        <dbReference type="SAM" id="MobiDB-lite"/>
    </source>
</evidence>
<feature type="compositionally biased region" description="Polar residues" evidence="7">
    <location>
        <begin position="326"/>
        <end position="336"/>
    </location>
</feature>
<feature type="domain" description="DH" evidence="9">
    <location>
        <begin position="1005"/>
        <end position="1195"/>
    </location>
</feature>
<evidence type="ECO:0000313" key="10">
    <source>
        <dbReference type="EMBL" id="CAD5206249.1"/>
    </source>
</evidence>
<feature type="compositionally biased region" description="Polar residues" evidence="7">
    <location>
        <begin position="841"/>
        <end position="850"/>
    </location>
</feature>
<feature type="region of interest" description="Disordered" evidence="7">
    <location>
        <begin position="700"/>
        <end position="725"/>
    </location>
</feature>
<dbReference type="InterPro" id="IPR011993">
    <property type="entry name" value="PH-like_dom_sf"/>
</dbReference>
<dbReference type="SMART" id="SM00325">
    <property type="entry name" value="RhoGEF"/>
    <property type="match status" value="1"/>
</dbReference>
<feature type="compositionally biased region" description="Basic and acidic residues" evidence="7">
    <location>
        <begin position="822"/>
        <end position="833"/>
    </location>
</feature>
<dbReference type="GO" id="GO:0005085">
    <property type="term" value="F:guanyl-nucleotide exchange factor activity"/>
    <property type="evidence" value="ECO:0007669"/>
    <property type="project" value="InterPro"/>
</dbReference>
<feature type="region of interest" description="Disordered" evidence="7">
    <location>
        <begin position="1495"/>
        <end position="1544"/>
    </location>
</feature>
<dbReference type="Gene3D" id="1.20.900.10">
    <property type="entry name" value="Dbl homology (DH) domain"/>
    <property type="match status" value="1"/>
</dbReference>
<feature type="region of interest" description="Disordered" evidence="7">
    <location>
        <begin position="563"/>
        <end position="585"/>
    </location>
</feature>
<sequence length="1745" mass="200050">MTGDVSSNKQDEHQNQQSSSEMVLNQQERLEMGSDMKMEPEADSNIQSSAEVMKNQVSGYEIDSNNESTQKMAYSDESTLYLASNHESTSNLASSRESPFDLASDNDATPKMTSYQESEMGRFLRELLENHDEEHPSEPMLSPDELLEPSFFGYRDNAEDHFEEDLLDRTEPELAQTAPSPSLVARSLAKSLEERPLEGFNIHLTPFSLPDYYTLSTVGSSQRPDPPSTSSHATNLTNSRSPPSPIRTQPKRRYQRRGTVKLHNWNRSVSNDRSEDHHRPRALFDINDKLASPPNEPIYMNRSGVTRRISMRQKQAQSVIIMDEQSFSGDESSPSPHTMLKDARCGSLPSMNINSEGEETQDTNTWSSTYEKDNIGFSDPLVTSSIFRSDSNSNSIGDFQVLNIPNESDEYSSKVSSPVEEDNRPPHSAPPNMEDNTHFTFERRKSMIQELPAISEDLREEERPPSACSSTENDNTFHKRSTSDYILDKKEASPPLVKRNSIQETKDKPRLRIISGNPNGNGDHVDGKHETTMNKTYDLPYSPHEDKNMILKQNGSKKLHLVESQKRGSMSQTISSPMPTPHRFDINALTPRRCTIQKKKKKTKSRQPGRGIASATDFVDPSLLHGVGNSESLLSALAEIPEATQPVIRTDRDKKSGMSFTFWSIRHKKKLQKDARSTNSISPGRSDLDLKRASFAEFGAHMSPKVSDEERQRKNTLGPNDIPTALSQTRRISGSLADIEQFHAHFKNQQTIDEEEEDIYHQHKEFPNLQTPRIRLDSPEKSVYVPDGVVVTHERCFLPPVWVQPASPSREDARPLFQPQDSIDRPGVEEHEPRPRRRRTSSVSKSPTISDQLILHNIQKEKIKMDPFMLSTDSLESTAGSGSSFYRWPSLRKKKAKSCKTKPVTEPKNVARTYSEKYFNSVGHKRNLSLADGGSVRIRVLPDTLAKVLGSHNSSIDLRSLSEEEPINWPLLEKPKWEDLRIWDDIDDSWSSRHPTIHLPHSEAKRQNVIYELHATETRHCRVLIYLQQVFQAGLLIKKVLPPNDVKSIIPDVLDSLLDFHLQFLRRIRTRIAENPVVRTISDIVVDEFRNGENRAAAVNAYTEFCLASNEADKRYEDLMNKNSRFKLFIDEIDRNLVYSRSMNFKSCFLLVTQRLTKYPMLIEQILKYEEGEDKNLSLRACAAVKGFASRVDKELSTHMLNKRFDKIRNMIEKTSKGNLLDEEFTYDDLITSGDTYRKILSIGTVTWKSATHQSHELIMLLFDDIIVFLQGRNDVLYFFQQKDHASVLPLKATLVREMPRSNEVMLIVIDQKKPDMYRLSFNSKSEMTQWVHALKSANNNAPKFVRTASRLMFVEGSRSSTSQDNSNEESQYTEDLDKWHNELDKLYADRKNRDSKLEEYMEEHMQFLDGIREHVSKFPVRPTIENGSNSVRQKEMKEIVKMKNLLKAKFADLRTHRRAKFDKLIERAEKARDSDLPSYYDEVYELSHPGGFESATFSSSDENSPSTSERCRKPRRVRTYHGEEDSKHQNVRRHTTVPHVYDNEDETEAEKLIDQEIMRLPLKVNQKSRKAATDLIRENIRLRLENDRLRDENALTNIHLTALKARKNPFAETAEKLESLRQKQEEVQNKEVLFKKEYEKRMDALKMMEEELKAKEAELRQRELEMANNNQSFSSLPTESPASPIAESPRPDLNRETSFRLGAAILDNHKPTMIPRSTQSATDVVPRHLASKSETKLDKTKKKK</sequence>
<dbReference type="OrthoDB" id="28045at2759"/>
<accession>A0A811JSM8</accession>
<evidence type="ECO:0000256" key="6">
    <source>
        <dbReference type="SAM" id="Coils"/>
    </source>
</evidence>
<protein>
    <recommendedName>
        <fullName evidence="12">DH domain-containing protein</fullName>
    </recommendedName>
</protein>
<keyword evidence="4" id="KW-0863">Zinc-finger</keyword>
<evidence type="ECO:0000256" key="1">
    <source>
        <dbReference type="ARBA" id="ARBA00004496"/>
    </source>
</evidence>
<dbReference type="EMBL" id="CAJFDH010000001">
    <property type="protein sequence ID" value="CAD5206249.1"/>
    <property type="molecule type" value="Genomic_DNA"/>
</dbReference>
<dbReference type="GO" id="GO:0008270">
    <property type="term" value="F:zinc ion binding"/>
    <property type="evidence" value="ECO:0007669"/>
    <property type="project" value="UniProtKB-KW"/>
</dbReference>
<dbReference type="InterPro" id="IPR035899">
    <property type="entry name" value="DBL_dom_sf"/>
</dbReference>
<comment type="subcellular location">
    <subcellularLocation>
        <location evidence="1">Cytoplasm</location>
    </subcellularLocation>
</comment>
<dbReference type="InterPro" id="IPR000219">
    <property type="entry name" value="DH_dom"/>
</dbReference>
<evidence type="ECO:0000256" key="2">
    <source>
        <dbReference type="ARBA" id="ARBA00022490"/>
    </source>
</evidence>
<evidence type="ECO:0000256" key="5">
    <source>
        <dbReference type="ARBA" id="ARBA00023054"/>
    </source>
</evidence>
<feature type="region of interest" description="Disordered" evidence="7">
    <location>
        <begin position="326"/>
        <end position="371"/>
    </location>
</feature>
<feature type="region of interest" description="Disordered" evidence="7">
    <location>
        <begin position="1"/>
        <end position="48"/>
    </location>
</feature>
<feature type="region of interest" description="Disordered" evidence="7">
    <location>
        <begin position="454"/>
        <end position="531"/>
    </location>
</feature>
<feature type="region of interest" description="Disordered" evidence="7">
    <location>
        <begin position="85"/>
        <end position="115"/>
    </location>
</feature>
<dbReference type="InterPro" id="IPR001849">
    <property type="entry name" value="PH_domain"/>
</dbReference>
<feature type="region of interest" description="Disordered" evidence="7">
    <location>
        <begin position="404"/>
        <end position="436"/>
    </location>
</feature>
<keyword evidence="5 6" id="KW-0175">Coiled coil</keyword>
<dbReference type="EMBL" id="CAJFCW020000001">
    <property type="protein sequence ID" value="CAG9081013.1"/>
    <property type="molecule type" value="Genomic_DNA"/>
</dbReference>
<keyword evidence="4" id="KW-0862">Zinc</keyword>
<keyword evidence="11" id="KW-1185">Reference proteome</keyword>
<feature type="compositionally biased region" description="Polar residues" evidence="7">
    <location>
        <begin position="217"/>
        <end position="241"/>
    </location>
</feature>
<feature type="region of interest" description="Disordered" evidence="7">
    <location>
        <begin position="217"/>
        <end position="258"/>
    </location>
</feature>
<evidence type="ECO:0000256" key="4">
    <source>
        <dbReference type="ARBA" id="ARBA00022771"/>
    </source>
</evidence>
<feature type="compositionally biased region" description="Basic and acidic residues" evidence="7">
    <location>
        <begin position="1690"/>
        <end position="1699"/>
    </location>
</feature>
<gene>
    <name evidence="10" type="ORF">BOKJ2_LOCUS933</name>
</gene>
<feature type="region of interest" description="Disordered" evidence="7">
    <location>
        <begin position="1668"/>
        <end position="1745"/>
    </location>
</feature>
<dbReference type="GO" id="GO:0005737">
    <property type="term" value="C:cytoplasm"/>
    <property type="evidence" value="ECO:0007669"/>
    <property type="project" value="UniProtKB-SubCell"/>
</dbReference>
<dbReference type="Proteomes" id="UP000614601">
    <property type="component" value="Unassembled WGS sequence"/>
</dbReference>
<proteinExistence type="predicted"/>
<feature type="compositionally biased region" description="Polar residues" evidence="7">
    <location>
        <begin position="15"/>
        <end position="27"/>
    </location>
</feature>
<keyword evidence="2" id="KW-0963">Cytoplasm</keyword>
<evidence type="ECO:0008006" key="12">
    <source>
        <dbReference type="Google" id="ProtNLM"/>
    </source>
</evidence>
<organism evidence="10 11">
    <name type="scientific">Bursaphelenchus okinawaensis</name>
    <dbReference type="NCBI Taxonomy" id="465554"/>
    <lineage>
        <taxon>Eukaryota</taxon>
        <taxon>Metazoa</taxon>
        <taxon>Ecdysozoa</taxon>
        <taxon>Nematoda</taxon>
        <taxon>Chromadorea</taxon>
        <taxon>Rhabditida</taxon>
        <taxon>Tylenchina</taxon>
        <taxon>Tylenchomorpha</taxon>
        <taxon>Aphelenchoidea</taxon>
        <taxon>Aphelenchoididae</taxon>
        <taxon>Bursaphelenchus</taxon>
    </lineage>
</organism>
<keyword evidence="3" id="KW-0597">Phosphoprotein</keyword>
<dbReference type="GO" id="GO:0035023">
    <property type="term" value="P:regulation of Rho protein signal transduction"/>
    <property type="evidence" value="ECO:0007669"/>
    <property type="project" value="TreeGrafter"/>
</dbReference>
<feature type="compositionally biased region" description="Low complexity" evidence="7">
    <location>
        <begin position="1499"/>
        <end position="1509"/>
    </location>
</feature>
<dbReference type="SUPFAM" id="SSF48065">
    <property type="entry name" value="DBL homology domain (DH-domain)"/>
    <property type="match status" value="1"/>
</dbReference>
<evidence type="ECO:0000259" key="8">
    <source>
        <dbReference type="PROSITE" id="PS50003"/>
    </source>
</evidence>
<feature type="compositionally biased region" description="Polar residues" evidence="7">
    <location>
        <begin position="1668"/>
        <end position="1682"/>
    </location>
</feature>
<evidence type="ECO:0000313" key="11">
    <source>
        <dbReference type="Proteomes" id="UP000614601"/>
    </source>
</evidence>
<feature type="compositionally biased region" description="Polar residues" evidence="7">
    <location>
        <begin position="567"/>
        <end position="577"/>
    </location>
</feature>
<feature type="coiled-coil region" evidence="6">
    <location>
        <begin position="1573"/>
        <end position="1668"/>
    </location>
</feature>
<feature type="domain" description="PH" evidence="8">
    <location>
        <begin position="1239"/>
        <end position="1340"/>
    </location>
</feature>
<evidence type="ECO:0000256" key="3">
    <source>
        <dbReference type="ARBA" id="ARBA00022553"/>
    </source>
</evidence>
<keyword evidence="4" id="KW-0479">Metal-binding</keyword>
<dbReference type="CDD" id="cd00160">
    <property type="entry name" value="RhoGEF"/>
    <property type="match status" value="1"/>
</dbReference>
<feature type="compositionally biased region" description="Basic and acidic residues" evidence="7">
    <location>
        <begin position="28"/>
        <end position="40"/>
    </location>
</feature>
<dbReference type="InterPro" id="IPR051632">
    <property type="entry name" value="Rho_GEF"/>
</dbReference>